<proteinExistence type="predicted"/>
<keyword evidence="4" id="KW-1185">Reference proteome</keyword>
<dbReference type="EMBL" id="VJMH01000085">
    <property type="protein sequence ID" value="KAF0719206.1"/>
    <property type="molecule type" value="Genomic_DNA"/>
</dbReference>
<feature type="transmembrane region" description="Helical" evidence="1">
    <location>
        <begin position="190"/>
        <end position="211"/>
    </location>
</feature>
<accession>A0A485K8U0</accession>
<feature type="transmembrane region" description="Helical" evidence="1">
    <location>
        <begin position="78"/>
        <end position="96"/>
    </location>
</feature>
<reference evidence="2" key="2">
    <citation type="submission" date="2019-06" db="EMBL/GenBank/DDBJ databases">
        <title>Genomics analysis of Aphanomyces spp. identifies a new class of oomycete effector associated with host adaptation.</title>
        <authorList>
            <person name="Gaulin E."/>
        </authorList>
    </citation>
    <scope>NUCLEOTIDE SEQUENCE</scope>
    <source>
        <strain evidence="2">CBS 578.67</strain>
    </source>
</reference>
<feature type="transmembrane region" description="Helical" evidence="1">
    <location>
        <begin position="108"/>
        <end position="137"/>
    </location>
</feature>
<gene>
    <name evidence="3" type="primary">Aste57867_1208</name>
    <name evidence="2" type="ORF">As57867_001207</name>
    <name evidence="3" type="ORF">ASTE57867_1208</name>
</gene>
<dbReference type="AlphaFoldDB" id="A0A485K8U0"/>
<feature type="transmembrane region" description="Helical" evidence="1">
    <location>
        <begin position="45"/>
        <end position="66"/>
    </location>
</feature>
<dbReference type="EMBL" id="CAADRA010000085">
    <property type="protein sequence ID" value="VFT78428.1"/>
    <property type="molecule type" value="Genomic_DNA"/>
</dbReference>
<keyword evidence="1" id="KW-1133">Transmembrane helix</keyword>
<evidence type="ECO:0000256" key="1">
    <source>
        <dbReference type="SAM" id="Phobius"/>
    </source>
</evidence>
<sequence>MGARLTSGECYLVQGTTCCYGIVMKNERCFPTTTYASLHLEAYDAYVGVCATMGLVLFLACIRKLYCIQRVGGSAIQKQVYSLLIVASLTFVARAVDPMSHGFIYDPLVSGVISDICTASLYSVLILSVAFWARIVLSPTDEARYEAPIRAYTALALFLTWFVFVCVRPIYMALPNAPPDRVFHAWHILIQYSMAPFLLLVVSTLVLYFGVRIHRRLQDIRESQDRAAAIHALRQSALKLTLVVRSESRDELPPRLSSDSIDASSVQTNSRILKVLLLMEVLTLAVVAAQVFVLVDFIRHDCTLEREWNCSRGRGHCTPETFPMPFPFLPLTQFLGILVMYWCFRKTRPLTKETVIAEIFSTRSVTAIRMEHGEAGARRGDDDLRLHVQDAGMQDGPAALTVVASNP</sequence>
<dbReference type="OrthoDB" id="75133at2759"/>
<feature type="transmembrane region" description="Helical" evidence="1">
    <location>
        <begin position="149"/>
        <end position="170"/>
    </location>
</feature>
<organism evidence="3 4">
    <name type="scientific">Aphanomyces stellatus</name>
    <dbReference type="NCBI Taxonomy" id="120398"/>
    <lineage>
        <taxon>Eukaryota</taxon>
        <taxon>Sar</taxon>
        <taxon>Stramenopiles</taxon>
        <taxon>Oomycota</taxon>
        <taxon>Saprolegniomycetes</taxon>
        <taxon>Saprolegniales</taxon>
        <taxon>Verrucalvaceae</taxon>
        <taxon>Aphanomyces</taxon>
    </lineage>
</organism>
<evidence type="ECO:0000313" key="4">
    <source>
        <dbReference type="Proteomes" id="UP000332933"/>
    </source>
</evidence>
<protein>
    <submittedName>
        <fullName evidence="3">Aste57867_1208 protein</fullName>
    </submittedName>
</protein>
<evidence type="ECO:0000313" key="2">
    <source>
        <dbReference type="EMBL" id="KAF0719206.1"/>
    </source>
</evidence>
<feature type="transmembrane region" description="Helical" evidence="1">
    <location>
        <begin position="326"/>
        <end position="344"/>
    </location>
</feature>
<dbReference type="Proteomes" id="UP000332933">
    <property type="component" value="Unassembled WGS sequence"/>
</dbReference>
<feature type="transmembrane region" description="Helical" evidence="1">
    <location>
        <begin position="275"/>
        <end position="298"/>
    </location>
</feature>
<evidence type="ECO:0000313" key="3">
    <source>
        <dbReference type="EMBL" id="VFT78428.1"/>
    </source>
</evidence>
<keyword evidence="1" id="KW-0812">Transmembrane</keyword>
<name>A0A485K8U0_9STRA</name>
<reference evidence="3 4" key="1">
    <citation type="submission" date="2019-03" db="EMBL/GenBank/DDBJ databases">
        <authorList>
            <person name="Gaulin E."/>
            <person name="Dumas B."/>
        </authorList>
    </citation>
    <scope>NUCLEOTIDE SEQUENCE [LARGE SCALE GENOMIC DNA]</scope>
    <source>
        <strain evidence="3">CBS 568.67</strain>
    </source>
</reference>
<keyword evidence="1" id="KW-0472">Membrane</keyword>